<dbReference type="Proteomes" id="UP000184241">
    <property type="component" value="Unassembled WGS sequence"/>
</dbReference>
<dbReference type="SUPFAM" id="SSF103007">
    <property type="entry name" value="Hypothetical protein TT1725"/>
    <property type="match status" value="1"/>
</dbReference>
<gene>
    <name evidence="1" type="ORF">SAMN02745941_04233</name>
</gene>
<accession>A0A1M6DF37</accession>
<organism evidence="1 2">
    <name type="scientific">Clostridium intestinale DSM 6191</name>
    <dbReference type="NCBI Taxonomy" id="1121320"/>
    <lineage>
        <taxon>Bacteria</taxon>
        <taxon>Bacillati</taxon>
        <taxon>Bacillota</taxon>
        <taxon>Clostridia</taxon>
        <taxon>Eubacteriales</taxon>
        <taxon>Clostridiaceae</taxon>
        <taxon>Clostridium</taxon>
    </lineage>
</organism>
<dbReference type="RefSeq" id="WP_073022549.1">
    <property type="nucleotide sequence ID" value="NZ_FQXU01000018.1"/>
</dbReference>
<sequence length="93" mass="10484">MIIGTAEIVIRISWANSLKEKRMVSRSILAKIKNKFNVSVAEIESMDEHKKLTIGLCCISNSTNKSNEIINEVINFIYDNTEGEVIDVLTEIL</sequence>
<reference evidence="1 2" key="1">
    <citation type="submission" date="2016-11" db="EMBL/GenBank/DDBJ databases">
        <authorList>
            <person name="Jaros S."/>
            <person name="Januszkiewicz K."/>
            <person name="Wedrychowicz H."/>
        </authorList>
    </citation>
    <scope>NUCLEOTIDE SEQUENCE [LARGE SCALE GENOMIC DNA]</scope>
    <source>
        <strain evidence="1 2">DSM 6191</strain>
    </source>
</reference>
<evidence type="ECO:0000313" key="2">
    <source>
        <dbReference type="Proteomes" id="UP000184241"/>
    </source>
</evidence>
<protein>
    <recommendedName>
        <fullName evidence="3">DUF503 domain-containing protein</fullName>
    </recommendedName>
</protein>
<dbReference type="InterPro" id="IPR036746">
    <property type="entry name" value="TT1725-like_sf"/>
</dbReference>
<dbReference type="Gene3D" id="3.30.70.1120">
    <property type="entry name" value="TT1725-like"/>
    <property type="match status" value="1"/>
</dbReference>
<evidence type="ECO:0000313" key="1">
    <source>
        <dbReference type="EMBL" id="SHI71598.1"/>
    </source>
</evidence>
<dbReference type="PANTHER" id="PTHR36441">
    <property type="entry name" value="HYPOTHETICAL CYTOSOLIC PROTEIN"/>
    <property type="match status" value="1"/>
</dbReference>
<evidence type="ECO:0008006" key="3">
    <source>
        <dbReference type="Google" id="ProtNLM"/>
    </source>
</evidence>
<dbReference type="EMBL" id="FQXU01000018">
    <property type="protein sequence ID" value="SHI71598.1"/>
    <property type="molecule type" value="Genomic_DNA"/>
</dbReference>
<dbReference type="PANTHER" id="PTHR36441:SF1">
    <property type="entry name" value="DUF503 DOMAIN-CONTAINING PROTEIN"/>
    <property type="match status" value="1"/>
</dbReference>
<proteinExistence type="predicted"/>
<name>A0A1M6DF37_9CLOT</name>
<dbReference type="Pfam" id="PF04456">
    <property type="entry name" value="DUF503"/>
    <property type="match status" value="1"/>
</dbReference>
<dbReference type="AlphaFoldDB" id="A0A1M6DF37"/>
<dbReference type="InterPro" id="IPR007546">
    <property type="entry name" value="DUF503"/>
</dbReference>